<evidence type="ECO:0000259" key="2">
    <source>
        <dbReference type="SMART" id="SM00850"/>
    </source>
</evidence>
<dbReference type="Proteomes" id="UP000831290">
    <property type="component" value="Chromosome"/>
</dbReference>
<dbReference type="Gene3D" id="3.40.50.2300">
    <property type="match status" value="1"/>
</dbReference>
<dbReference type="RefSeq" id="WP_255841106.1">
    <property type="nucleotide sequence ID" value="NZ_CP094358.1"/>
</dbReference>
<dbReference type="KEGG" id="fbm:MQE35_09435"/>
<dbReference type="SMART" id="SM00448">
    <property type="entry name" value="REC"/>
    <property type="match status" value="1"/>
</dbReference>
<dbReference type="GO" id="GO:0000156">
    <property type="term" value="F:phosphorelay response regulator activity"/>
    <property type="evidence" value="ECO:0007669"/>
    <property type="project" value="TreeGrafter"/>
</dbReference>
<evidence type="ECO:0000259" key="1">
    <source>
        <dbReference type="SMART" id="SM00448"/>
    </source>
</evidence>
<dbReference type="Pfam" id="PF00072">
    <property type="entry name" value="Response_reg"/>
    <property type="match status" value="1"/>
</dbReference>
<sequence length="238" mass="27574">MKVQCLIIDDEPLARSLIEDYISTFSSLETVASCDNAINAFEILNTKKIDLIFLDIRMPVLDGMEFVKSLKNPPKVILTTAYRKYAPESYELNVIDYLLKPVSFERFMKAVDKYFESTKTLPAPASDFHNVGEEGYIYVNMNKKYHKILFNDIIYAESIKDYLKIHTPENSITTKRKIGDFEKGLPAFFLRTHKSYIINTKKITAFTATHIELDKIEIPIGQTFKQKVSGYLQQQFRR</sequence>
<accession>A0A9E6ZI68</accession>
<dbReference type="Gene3D" id="2.40.50.1020">
    <property type="entry name" value="LytTr DNA-binding domain"/>
    <property type="match status" value="1"/>
</dbReference>
<feature type="domain" description="Response regulatory" evidence="1">
    <location>
        <begin position="3"/>
        <end position="111"/>
    </location>
</feature>
<dbReference type="InterPro" id="IPR011006">
    <property type="entry name" value="CheY-like_superfamily"/>
</dbReference>
<keyword evidence="4" id="KW-1185">Reference proteome</keyword>
<proteinExistence type="predicted"/>
<dbReference type="PANTHER" id="PTHR45526:SF1">
    <property type="entry name" value="TRANSCRIPTIONAL REGULATORY PROTEIN DCUR-RELATED"/>
    <property type="match status" value="1"/>
</dbReference>
<dbReference type="AlphaFoldDB" id="A0A9E6ZI68"/>
<name>A0A9E6ZI68_9FLAO</name>
<gene>
    <name evidence="3" type="ORF">MQE35_09435</name>
</gene>
<dbReference type="Pfam" id="PF04397">
    <property type="entry name" value="LytTR"/>
    <property type="match status" value="1"/>
</dbReference>
<dbReference type="InterPro" id="IPR051271">
    <property type="entry name" value="2C-system_Tx_regulators"/>
</dbReference>
<dbReference type="GO" id="GO:0003677">
    <property type="term" value="F:DNA binding"/>
    <property type="evidence" value="ECO:0007669"/>
    <property type="project" value="InterPro"/>
</dbReference>
<reference evidence="3" key="1">
    <citation type="submission" date="2022-03" db="EMBL/GenBank/DDBJ databases">
        <title>Description of Abyssus ytuae gen. nov., sp. nov., a novel member of the family Flavobacteriaceae isolated from the sediment of Mariana Trench.</title>
        <authorList>
            <person name="Zhang J."/>
            <person name="Xu X."/>
        </authorList>
    </citation>
    <scope>NUCLEOTIDE SEQUENCE</scope>
    <source>
        <strain evidence="3">MT3330</strain>
    </source>
</reference>
<organism evidence="3 4">
    <name type="scientific">Abyssalbus ytuae</name>
    <dbReference type="NCBI Taxonomy" id="2926907"/>
    <lineage>
        <taxon>Bacteria</taxon>
        <taxon>Pseudomonadati</taxon>
        <taxon>Bacteroidota</taxon>
        <taxon>Flavobacteriia</taxon>
        <taxon>Flavobacteriales</taxon>
        <taxon>Flavobacteriaceae</taxon>
        <taxon>Abyssalbus</taxon>
    </lineage>
</organism>
<dbReference type="PANTHER" id="PTHR45526">
    <property type="entry name" value="TRANSCRIPTIONAL REGULATORY PROTEIN DPIA"/>
    <property type="match status" value="1"/>
</dbReference>
<protein>
    <submittedName>
        <fullName evidence="3">Response regulator transcription factor</fullName>
    </submittedName>
</protein>
<feature type="domain" description="HTH LytTR-type" evidence="2">
    <location>
        <begin position="143"/>
        <end position="233"/>
    </location>
</feature>
<dbReference type="InterPro" id="IPR007492">
    <property type="entry name" value="LytTR_DNA-bd_dom"/>
</dbReference>
<dbReference type="EMBL" id="CP094358">
    <property type="protein sequence ID" value="UOB15962.1"/>
    <property type="molecule type" value="Genomic_DNA"/>
</dbReference>
<evidence type="ECO:0000313" key="4">
    <source>
        <dbReference type="Proteomes" id="UP000831290"/>
    </source>
</evidence>
<dbReference type="InterPro" id="IPR001789">
    <property type="entry name" value="Sig_transdc_resp-reg_receiver"/>
</dbReference>
<evidence type="ECO:0000313" key="3">
    <source>
        <dbReference type="EMBL" id="UOB15962.1"/>
    </source>
</evidence>
<dbReference type="SUPFAM" id="SSF52172">
    <property type="entry name" value="CheY-like"/>
    <property type="match status" value="1"/>
</dbReference>
<dbReference type="SMART" id="SM00850">
    <property type="entry name" value="LytTR"/>
    <property type="match status" value="1"/>
</dbReference>